<reference evidence="12" key="1">
    <citation type="journal article" date="2021" name="Microb. Physiol.">
        <title>Proteogenomic Insights into the Physiology of Marine, Sulfate-Reducing, Filamentous Desulfonema limicola and Desulfonema magnum.</title>
        <authorList>
            <person name="Schnaars V."/>
            <person name="Wohlbrand L."/>
            <person name="Scheve S."/>
            <person name="Hinrichs C."/>
            <person name="Reinhardt R."/>
            <person name="Rabus R."/>
        </authorList>
    </citation>
    <scope>NUCLEOTIDE SEQUENCE</scope>
    <source>
        <strain evidence="12">5ac10</strain>
    </source>
</reference>
<evidence type="ECO:0000256" key="8">
    <source>
        <dbReference type="ARBA" id="ARBA00023306"/>
    </source>
</evidence>
<keyword evidence="8" id="KW-0131">Cell cycle</keyword>
<evidence type="ECO:0000256" key="6">
    <source>
        <dbReference type="ARBA" id="ARBA00022989"/>
    </source>
</evidence>
<dbReference type="GO" id="GO:0043213">
    <property type="term" value="P:bacteriocin transport"/>
    <property type="evidence" value="ECO:0007669"/>
    <property type="project" value="InterPro"/>
</dbReference>
<comment type="similarity">
    <text evidence="9">Belongs to the exbB/tolQ family.</text>
</comment>
<evidence type="ECO:0000256" key="7">
    <source>
        <dbReference type="ARBA" id="ARBA00023136"/>
    </source>
</evidence>
<dbReference type="PANTHER" id="PTHR30625:SF3">
    <property type="entry name" value="TOL-PAL SYSTEM PROTEIN TOLQ"/>
    <property type="match status" value="1"/>
</dbReference>
<dbReference type="Pfam" id="PF01618">
    <property type="entry name" value="MotA_ExbB"/>
    <property type="match status" value="1"/>
</dbReference>
<evidence type="ECO:0000256" key="3">
    <source>
        <dbReference type="ARBA" id="ARBA00022519"/>
    </source>
</evidence>
<dbReference type="InterPro" id="IPR002898">
    <property type="entry name" value="MotA_ExbB_proton_chnl"/>
</dbReference>
<dbReference type="GO" id="GO:0051301">
    <property type="term" value="P:cell division"/>
    <property type="evidence" value="ECO:0007669"/>
    <property type="project" value="UniProtKB-KW"/>
</dbReference>
<evidence type="ECO:0000256" key="4">
    <source>
        <dbReference type="ARBA" id="ARBA00022618"/>
    </source>
</evidence>
<feature type="transmembrane region" description="Helical" evidence="10">
    <location>
        <begin position="139"/>
        <end position="160"/>
    </location>
</feature>
<evidence type="ECO:0000256" key="5">
    <source>
        <dbReference type="ARBA" id="ARBA00022692"/>
    </source>
</evidence>
<dbReference type="NCBIfam" id="TIGR02796">
    <property type="entry name" value="tolQ"/>
    <property type="match status" value="1"/>
</dbReference>
<keyword evidence="13" id="KW-1185">Reference proteome</keyword>
<keyword evidence="7 10" id="KW-0472">Membrane</keyword>
<keyword evidence="9" id="KW-0653">Protein transport</keyword>
<keyword evidence="4" id="KW-0132">Cell division</keyword>
<accession>A0A975B8F8</accession>
<gene>
    <name evidence="12" type="primary">tolQ</name>
    <name evidence="12" type="ORF">dnl_28150</name>
</gene>
<dbReference type="GO" id="GO:0005886">
    <property type="term" value="C:plasma membrane"/>
    <property type="evidence" value="ECO:0007669"/>
    <property type="project" value="UniProtKB-SubCell"/>
</dbReference>
<keyword evidence="9" id="KW-0813">Transport</keyword>
<evidence type="ECO:0000256" key="10">
    <source>
        <dbReference type="SAM" id="Phobius"/>
    </source>
</evidence>
<keyword evidence="5 10" id="KW-0812">Transmembrane</keyword>
<dbReference type="Proteomes" id="UP000663720">
    <property type="component" value="Chromosome"/>
</dbReference>
<proteinExistence type="inferred from homology"/>
<evidence type="ECO:0000256" key="2">
    <source>
        <dbReference type="ARBA" id="ARBA00022475"/>
    </source>
</evidence>
<name>A0A975B8F8_9BACT</name>
<keyword evidence="3" id="KW-0997">Cell inner membrane</keyword>
<evidence type="ECO:0000259" key="11">
    <source>
        <dbReference type="Pfam" id="PF01618"/>
    </source>
</evidence>
<dbReference type="PANTHER" id="PTHR30625">
    <property type="entry name" value="PROTEIN TOLQ"/>
    <property type="match status" value="1"/>
</dbReference>
<keyword evidence="6 10" id="KW-1133">Transmembrane helix</keyword>
<dbReference type="GO" id="GO:0017038">
    <property type="term" value="P:protein import"/>
    <property type="evidence" value="ECO:0007669"/>
    <property type="project" value="TreeGrafter"/>
</dbReference>
<dbReference type="EMBL" id="CP061799">
    <property type="protein sequence ID" value="QTA80510.1"/>
    <property type="molecule type" value="Genomic_DNA"/>
</dbReference>
<feature type="domain" description="MotA/TolQ/ExbB proton channel" evidence="11">
    <location>
        <begin position="113"/>
        <end position="217"/>
    </location>
</feature>
<protein>
    <submittedName>
        <fullName evidence="12">Proton channel protein</fullName>
    </submittedName>
</protein>
<dbReference type="InterPro" id="IPR050790">
    <property type="entry name" value="ExbB/TolQ_transport"/>
</dbReference>
<sequence length="238" mass="26316">MELRIMDIIHIIREAGYMVQFVLLVLLFFSVTSWGIILIKFYYIRKAIKQSDDFNEIFWESRDLSLAYKEAKLLDGSPLARVFSIGYIELKKVGQSNAKKALENSGALSERISGFDNVKRALRRAINTETTLMTQMVPFLATAGNTTPFIGLFGTVWGIMESFRNIGLSGSASLAVVAPGISEALVATAAGLAVAIPAVIAFNYFMQKIRVIESELQSFAADFLNIIEMDILPSKGNK</sequence>
<dbReference type="AlphaFoldDB" id="A0A975B8F8"/>
<dbReference type="KEGG" id="dli:dnl_28150"/>
<evidence type="ECO:0000256" key="9">
    <source>
        <dbReference type="RuleBase" id="RU004057"/>
    </source>
</evidence>
<evidence type="ECO:0000256" key="1">
    <source>
        <dbReference type="ARBA" id="ARBA00004651"/>
    </source>
</evidence>
<feature type="transmembrane region" description="Helical" evidence="10">
    <location>
        <begin position="180"/>
        <end position="205"/>
    </location>
</feature>
<evidence type="ECO:0000313" key="13">
    <source>
        <dbReference type="Proteomes" id="UP000663720"/>
    </source>
</evidence>
<feature type="transmembrane region" description="Helical" evidence="10">
    <location>
        <begin position="20"/>
        <end position="43"/>
    </location>
</feature>
<dbReference type="InterPro" id="IPR014163">
    <property type="entry name" value="Tol-Pal_TolQ"/>
</dbReference>
<comment type="subcellular location">
    <subcellularLocation>
        <location evidence="1">Cell membrane</location>
        <topology evidence="1">Multi-pass membrane protein</topology>
    </subcellularLocation>
    <subcellularLocation>
        <location evidence="9">Membrane</location>
        <topology evidence="9">Multi-pass membrane protein</topology>
    </subcellularLocation>
</comment>
<organism evidence="12 13">
    <name type="scientific">Desulfonema limicola</name>
    <dbReference type="NCBI Taxonomy" id="45656"/>
    <lineage>
        <taxon>Bacteria</taxon>
        <taxon>Pseudomonadati</taxon>
        <taxon>Thermodesulfobacteriota</taxon>
        <taxon>Desulfobacteria</taxon>
        <taxon>Desulfobacterales</taxon>
        <taxon>Desulfococcaceae</taxon>
        <taxon>Desulfonema</taxon>
    </lineage>
</organism>
<evidence type="ECO:0000313" key="12">
    <source>
        <dbReference type="EMBL" id="QTA80510.1"/>
    </source>
</evidence>
<keyword evidence="2" id="KW-1003">Cell membrane</keyword>